<reference evidence="2 3" key="1">
    <citation type="journal article" date="2020" name="ISME J.">
        <title>Comparative genomics reveals insights into cyanobacterial evolution and habitat adaptation.</title>
        <authorList>
            <person name="Chen M.Y."/>
            <person name="Teng W.K."/>
            <person name="Zhao L."/>
            <person name="Hu C.X."/>
            <person name="Zhou Y.K."/>
            <person name="Han B.P."/>
            <person name="Song L.R."/>
            <person name="Shu W.S."/>
        </authorList>
    </citation>
    <scope>NUCLEOTIDE SEQUENCE [LARGE SCALE GENOMIC DNA]</scope>
    <source>
        <strain evidence="2 3">FACHB-3921</strain>
    </source>
</reference>
<organism evidence="2 3">
    <name type="scientific">Nostoc parmelioides FACHB-3921</name>
    <dbReference type="NCBI Taxonomy" id="2692909"/>
    <lineage>
        <taxon>Bacteria</taxon>
        <taxon>Bacillati</taxon>
        <taxon>Cyanobacteriota</taxon>
        <taxon>Cyanophyceae</taxon>
        <taxon>Nostocales</taxon>
        <taxon>Nostocaceae</taxon>
        <taxon>Nostoc</taxon>
    </lineage>
</organism>
<dbReference type="Proteomes" id="UP000621307">
    <property type="component" value="Unassembled WGS sequence"/>
</dbReference>
<evidence type="ECO:0000313" key="2">
    <source>
        <dbReference type="EMBL" id="MBD2255148.1"/>
    </source>
</evidence>
<dbReference type="RefSeq" id="WP_190571827.1">
    <property type="nucleotide sequence ID" value="NZ_JACJQL010000079.1"/>
</dbReference>
<protein>
    <submittedName>
        <fullName evidence="2">Uncharacterized protein</fullName>
    </submittedName>
</protein>
<keyword evidence="3" id="KW-1185">Reference proteome</keyword>
<gene>
    <name evidence="2" type="ORF">H6G14_28420</name>
</gene>
<evidence type="ECO:0000313" key="3">
    <source>
        <dbReference type="Proteomes" id="UP000621307"/>
    </source>
</evidence>
<feature type="region of interest" description="Disordered" evidence="1">
    <location>
        <begin position="1"/>
        <end position="23"/>
    </location>
</feature>
<proteinExistence type="predicted"/>
<sequence>MPGNLFIGPRGGSSDYQRSDDPGEEFESNAFVIVGTTAFGYLNQANSYIREYLLSTNNSSSGRAAVESIGRAISKKAPYDLNSSNWLLKQKKYSINVPRDEL</sequence>
<dbReference type="EMBL" id="JACJQL010000079">
    <property type="protein sequence ID" value="MBD2255148.1"/>
    <property type="molecule type" value="Genomic_DNA"/>
</dbReference>
<comment type="caution">
    <text evidence="2">The sequence shown here is derived from an EMBL/GenBank/DDBJ whole genome shotgun (WGS) entry which is preliminary data.</text>
</comment>
<name>A0ABR8BM01_9NOSO</name>
<accession>A0ABR8BM01</accession>
<evidence type="ECO:0000256" key="1">
    <source>
        <dbReference type="SAM" id="MobiDB-lite"/>
    </source>
</evidence>